<dbReference type="GO" id="GO:0005829">
    <property type="term" value="C:cytosol"/>
    <property type="evidence" value="ECO:0007669"/>
    <property type="project" value="TreeGrafter"/>
</dbReference>
<keyword evidence="2 3" id="KW-0808">Transferase</keyword>
<dbReference type="PANTHER" id="PTHR30160">
    <property type="entry name" value="TETRAACYLDISACCHARIDE 4'-KINASE-RELATED"/>
    <property type="match status" value="1"/>
</dbReference>
<comment type="caution">
    <text evidence="3">The sequence shown here is derived from an EMBL/GenBank/DDBJ whole genome shotgun (WGS) entry which is preliminary data.</text>
</comment>
<dbReference type="GO" id="GO:0009244">
    <property type="term" value="P:lipopolysaccharide core region biosynthetic process"/>
    <property type="evidence" value="ECO:0007669"/>
    <property type="project" value="TreeGrafter"/>
</dbReference>
<dbReference type="OrthoDB" id="9797795at2"/>
<name>A0A2J7TJA1_METSI</name>
<dbReference type="CDD" id="cd03789">
    <property type="entry name" value="GT9_LPS_heptosyltransferase"/>
    <property type="match status" value="1"/>
</dbReference>
<dbReference type="InterPro" id="IPR002201">
    <property type="entry name" value="Glyco_trans_9"/>
</dbReference>
<dbReference type="GO" id="GO:0008713">
    <property type="term" value="F:ADP-heptose-lipopolysaccharide heptosyltransferase activity"/>
    <property type="evidence" value="ECO:0007669"/>
    <property type="project" value="TreeGrafter"/>
</dbReference>
<dbReference type="SUPFAM" id="SSF53756">
    <property type="entry name" value="UDP-Glycosyltransferase/glycogen phosphorylase"/>
    <property type="match status" value="1"/>
</dbReference>
<dbReference type="InterPro" id="IPR051199">
    <property type="entry name" value="LPS_LOS_Heptosyltrfase"/>
</dbReference>
<evidence type="ECO:0000256" key="2">
    <source>
        <dbReference type="ARBA" id="ARBA00022679"/>
    </source>
</evidence>
<dbReference type="AlphaFoldDB" id="A0A2J7TJA1"/>
<dbReference type="Proteomes" id="UP000236286">
    <property type="component" value="Unassembled WGS sequence"/>
</dbReference>
<dbReference type="EMBL" id="PDZR01000004">
    <property type="protein sequence ID" value="PNG26850.1"/>
    <property type="molecule type" value="Genomic_DNA"/>
</dbReference>
<sequence length="380" mass="41280">MPNEVDALNKVTVDDPGALMTYQGRAEPDAAPGKGEGNAKQRILIYRIGSLGDTVVALPCFHKLAEAFPDAERYVLTNVPVSKKAAALELILGGSGLIHGVVDYPIKTRSIREMWKLSRRLKSLEATTLVYLTPRLNRLLVIRDMLFFRFSGIKRIIGAPLANDLQILIHDAEGFGTMESVRLSRTLRKLGPIDLDDRKNWDLKVTDAEKEAGERALAPFLGGRFIGVNMGGKSAANHWGEENWRRLLKDLAPSHGGYGLLFLGAADEAGAVEKVTPGWPGIVVNSCGRLAPRESAAALARASLFVGHDSGPMHLAAAMGVTCVAPFGALNRPRRWHPYGPNHRIIHRLDGIDKVRVEEMAHEVRDVLPAIPAGAPKAGT</sequence>
<reference evidence="3 4" key="1">
    <citation type="submission" date="2017-10" db="EMBL/GenBank/DDBJ databases">
        <title>Genome announcement of Methylocella silvestris TVC from permafrost.</title>
        <authorList>
            <person name="Wang J."/>
            <person name="Geng K."/>
            <person name="Ul-Haque F."/>
            <person name="Crombie A.T."/>
            <person name="Street L.E."/>
            <person name="Wookey P.A."/>
            <person name="Murrell J.C."/>
            <person name="Pratscher J."/>
        </authorList>
    </citation>
    <scope>NUCLEOTIDE SEQUENCE [LARGE SCALE GENOMIC DNA]</scope>
    <source>
        <strain evidence="3 4">TVC</strain>
    </source>
</reference>
<keyword evidence="1" id="KW-0328">Glycosyltransferase</keyword>
<evidence type="ECO:0000313" key="3">
    <source>
        <dbReference type="EMBL" id="PNG26850.1"/>
    </source>
</evidence>
<protein>
    <submittedName>
        <fullName evidence="3">Glycosyl transferase</fullName>
    </submittedName>
</protein>
<organism evidence="3 4">
    <name type="scientific">Methylocella silvestris</name>
    <dbReference type="NCBI Taxonomy" id="199596"/>
    <lineage>
        <taxon>Bacteria</taxon>
        <taxon>Pseudomonadati</taxon>
        <taxon>Pseudomonadota</taxon>
        <taxon>Alphaproteobacteria</taxon>
        <taxon>Hyphomicrobiales</taxon>
        <taxon>Beijerinckiaceae</taxon>
        <taxon>Methylocella</taxon>
    </lineage>
</organism>
<dbReference type="PANTHER" id="PTHR30160:SF1">
    <property type="entry name" value="LIPOPOLYSACCHARIDE 1,2-N-ACETYLGLUCOSAMINETRANSFERASE-RELATED"/>
    <property type="match status" value="1"/>
</dbReference>
<evidence type="ECO:0000256" key="1">
    <source>
        <dbReference type="ARBA" id="ARBA00022676"/>
    </source>
</evidence>
<dbReference type="Pfam" id="PF01075">
    <property type="entry name" value="Glyco_transf_9"/>
    <property type="match status" value="1"/>
</dbReference>
<evidence type="ECO:0000313" key="4">
    <source>
        <dbReference type="Proteomes" id="UP000236286"/>
    </source>
</evidence>
<accession>A0A2J7TJA1</accession>
<dbReference type="RefSeq" id="WP_102842817.1">
    <property type="nucleotide sequence ID" value="NZ_PDZR01000004.1"/>
</dbReference>
<gene>
    <name evidence="3" type="ORF">CR492_05900</name>
</gene>
<dbReference type="Gene3D" id="3.40.50.2000">
    <property type="entry name" value="Glycogen Phosphorylase B"/>
    <property type="match status" value="2"/>
</dbReference>
<proteinExistence type="predicted"/>